<dbReference type="AlphaFoldDB" id="A0AAE3AK78"/>
<dbReference type="GO" id="GO:0140911">
    <property type="term" value="F:pore-forming activity"/>
    <property type="evidence" value="ECO:0007669"/>
    <property type="project" value="InterPro"/>
</dbReference>
<sequence>MDMQTAYAGYGARKVWHKEDRMRLSLPLYSLGEEIFSAVSHGVGALFGAAALVMLLWFCEKSLVNVVSVSIFGGTMILLYTVSTLYHALNVNRAKKVFRVLDHCTIYLLIAGTYTPITLCCIEGRQGIVMFAAVWAAAVLGIILNAVDMEKFKVVSMICYLMMGWVVVLAFNTVAAKMPGVGLNCLIAGGVAYTVGAVLYGLGKKVPYMHAVWHLFVLAGSVLHTLSVFTVII</sequence>
<dbReference type="Proteomes" id="UP001199424">
    <property type="component" value="Unassembled WGS sequence"/>
</dbReference>
<feature type="transmembrane region" description="Helical" evidence="8">
    <location>
        <begin position="212"/>
        <end position="232"/>
    </location>
</feature>
<feature type="binding site" evidence="7">
    <location>
        <position position="210"/>
    </location>
    <ligand>
        <name>Zn(2+)</name>
        <dbReference type="ChEBI" id="CHEBI:29105"/>
    </ligand>
</feature>
<feature type="transmembrane region" description="Helical" evidence="8">
    <location>
        <begin position="181"/>
        <end position="200"/>
    </location>
</feature>
<dbReference type="EMBL" id="JAJEQC010000006">
    <property type="protein sequence ID" value="MCC2136781.1"/>
    <property type="molecule type" value="Genomic_DNA"/>
</dbReference>
<protein>
    <submittedName>
        <fullName evidence="9">Hemolysin III family protein</fullName>
    </submittedName>
</protein>
<feature type="transmembrane region" description="Helical" evidence="8">
    <location>
        <begin position="154"/>
        <end position="175"/>
    </location>
</feature>
<comment type="similarity">
    <text evidence="2">Belongs to the UPF0073 (Hly-III) family.</text>
</comment>
<keyword evidence="10" id="KW-1185">Reference proteome</keyword>
<dbReference type="InterPro" id="IPR005744">
    <property type="entry name" value="Hy-lIII"/>
</dbReference>
<evidence type="ECO:0000256" key="7">
    <source>
        <dbReference type="PIRSR" id="PIRSR604254-1"/>
    </source>
</evidence>
<evidence type="ECO:0000256" key="4">
    <source>
        <dbReference type="ARBA" id="ARBA00022692"/>
    </source>
</evidence>
<evidence type="ECO:0000313" key="10">
    <source>
        <dbReference type="Proteomes" id="UP001199424"/>
    </source>
</evidence>
<evidence type="ECO:0000256" key="6">
    <source>
        <dbReference type="ARBA" id="ARBA00023136"/>
    </source>
</evidence>
<keyword evidence="6 8" id="KW-0472">Membrane</keyword>
<dbReference type="PANTHER" id="PTHR20855">
    <property type="entry name" value="ADIPOR/PROGESTIN RECEPTOR-RELATED"/>
    <property type="match status" value="1"/>
</dbReference>
<feature type="transmembrane region" description="Helical" evidence="8">
    <location>
        <begin position="128"/>
        <end position="147"/>
    </location>
</feature>
<organism evidence="9 10">
    <name type="scientific">Hominenteromicrobium mulieris</name>
    <dbReference type="NCBI Taxonomy" id="2885357"/>
    <lineage>
        <taxon>Bacteria</taxon>
        <taxon>Bacillati</taxon>
        <taxon>Bacillota</taxon>
        <taxon>Clostridia</taxon>
        <taxon>Eubacteriales</taxon>
        <taxon>Oscillospiraceae</taxon>
        <taxon>Hominenteromicrobium</taxon>
    </lineage>
</organism>
<keyword evidence="7" id="KW-0862">Zinc</keyword>
<feature type="binding site" evidence="7">
    <location>
        <position position="214"/>
    </location>
    <ligand>
        <name>Zn(2+)</name>
        <dbReference type="ChEBI" id="CHEBI:29105"/>
    </ligand>
</feature>
<proteinExistence type="inferred from homology"/>
<accession>A0AAE3AK78</accession>
<dbReference type="InterPro" id="IPR004254">
    <property type="entry name" value="AdipoR/HlyIII-related"/>
</dbReference>
<gene>
    <name evidence="9" type="ORF">LKD31_07100</name>
</gene>
<dbReference type="GO" id="GO:0046872">
    <property type="term" value="F:metal ion binding"/>
    <property type="evidence" value="ECO:0007669"/>
    <property type="project" value="UniProtKB-KW"/>
</dbReference>
<feature type="transmembrane region" description="Helical" evidence="8">
    <location>
        <begin position="35"/>
        <end position="59"/>
    </location>
</feature>
<dbReference type="RefSeq" id="WP_308449157.1">
    <property type="nucleotide sequence ID" value="NZ_JAJEQC010000006.1"/>
</dbReference>
<feature type="binding site" evidence="7">
    <location>
        <position position="87"/>
    </location>
    <ligand>
        <name>Zn(2+)</name>
        <dbReference type="ChEBI" id="CHEBI:29105"/>
    </ligand>
</feature>
<reference evidence="9" key="1">
    <citation type="submission" date="2021-10" db="EMBL/GenBank/DDBJ databases">
        <title>Anaerobic single-cell dispensing facilitates the cultivation of human gut bacteria.</title>
        <authorList>
            <person name="Afrizal A."/>
        </authorList>
    </citation>
    <scope>NUCLEOTIDE SEQUENCE</scope>
    <source>
        <strain evidence="9">CLA-AA-H250</strain>
    </source>
</reference>
<keyword evidence="3" id="KW-1003">Cell membrane</keyword>
<name>A0AAE3AK78_9FIRM</name>
<evidence type="ECO:0000256" key="2">
    <source>
        <dbReference type="ARBA" id="ARBA00008488"/>
    </source>
</evidence>
<keyword evidence="4 8" id="KW-0812">Transmembrane</keyword>
<dbReference type="Pfam" id="PF03006">
    <property type="entry name" value="HlyIII"/>
    <property type="match status" value="1"/>
</dbReference>
<comment type="caution">
    <text evidence="9">The sequence shown here is derived from an EMBL/GenBank/DDBJ whole genome shotgun (WGS) entry which is preliminary data.</text>
</comment>
<keyword evidence="5 8" id="KW-1133">Transmembrane helix</keyword>
<dbReference type="NCBIfam" id="TIGR01065">
    <property type="entry name" value="hlyIII"/>
    <property type="match status" value="1"/>
</dbReference>
<evidence type="ECO:0000256" key="8">
    <source>
        <dbReference type="SAM" id="Phobius"/>
    </source>
</evidence>
<dbReference type="GO" id="GO:0005886">
    <property type="term" value="C:plasma membrane"/>
    <property type="evidence" value="ECO:0007669"/>
    <property type="project" value="UniProtKB-SubCell"/>
</dbReference>
<evidence type="ECO:0000256" key="3">
    <source>
        <dbReference type="ARBA" id="ARBA00022475"/>
    </source>
</evidence>
<evidence type="ECO:0000256" key="1">
    <source>
        <dbReference type="ARBA" id="ARBA00004651"/>
    </source>
</evidence>
<feature type="transmembrane region" description="Helical" evidence="8">
    <location>
        <begin position="66"/>
        <end position="89"/>
    </location>
</feature>
<evidence type="ECO:0000313" key="9">
    <source>
        <dbReference type="EMBL" id="MCC2136781.1"/>
    </source>
</evidence>
<keyword evidence="7" id="KW-0479">Metal-binding</keyword>
<comment type="subcellular location">
    <subcellularLocation>
        <location evidence="1">Cell membrane</location>
        <topology evidence="1">Multi-pass membrane protein</topology>
    </subcellularLocation>
</comment>
<evidence type="ECO:0000256" key="5">
    <source>
        <dbReference type="ARBA" id="ARBA00022989"/>
    </source>
</evidence>
<dbReference type="PANTHER" id="PTHR20855:SF3">
    <property type="entry name" value="LD03007P"/>
    <property type="match status" value="1"/>
</dbReference>